<dbReference type="InterPro" id="IPR001173">
    <property type="entry name" value="Glyco_trans_2-like"/>
</dbReference>
<dbReference type="PANTHER" id="PTHR43685">
    <property type="entry name" value="GLYCOSYLTRANSFERASE"/>
    <property type="match status" value="1"/>
</dbReference>
<dbReference type="AlphaFoldDB" id="A0A1I2L598"/>
<feature type="domain" description="Glycosyltransferase 2-like" evidence="1">
    <location>
        <begin position="6"/>
        <end position="137"/>
    </location>
</feature>
<evidence type="ECO:0000313" key="2">
    <source>
        <dbReference type="EMBL" id="SFF74395.1"/>
    </source>
</evidence>
<organism evidence="2 3">
    <name type="scientific">Salegentibacter agarivorans</name>
    <dbReference type="NCBI Taxonomy" id="345907"/>
    <lineage>
        <taxon>Bacteria</taxon>
        <taxon>Pseudomonadati</taxon>
        <taxon>Bacteroidota</taxon>
        <taxon>Flavobacteriia</taxon>
        <taxon>Flavobacteriales</taxon>
        <taxon>Flavobacteriaceae</taxon>
        <taxon>Salegentibacter</taxon>
    </lineage>
</organism>
<dbReference type="EMBL" id="FOOH01000007">
    <property type="protein sequence ID" value="SFF74395.1"/>
    <property type="molecule type" value="Genomic_DNA"/>
</dbReference>
<proteinExistence type="predicted"/>
<evidence type="ECO:0000313" key="3">
    <source>
        <dbReference type="Proteomes" id="UP000199116"/>
    </source>
</evidence>
<dbReference type="PANTHER" id="PTHR43685:SF11">
    <property type="entry name" value="GLYCOSYLTRANSFERASE TAGX-RELATED"/>
    <property type="match status" value="1"/>
</dbReference>
<sequence>MKSLVSIIIPTYNRAHLIGETLDSIINQNYPNWECLVIDDGSNDYTKELMEFYSKDKRIKYCHHPDNYKKGANACRNYALRNCKGDYIKFLDSDDLLITDSLLIQAAHLQNNPHLDVSIAYVNYFNGSLDSNWKSKPKKLFSDDLVFDYVMGDFFLSTAGPLWRSSFLKEHHFFFNEKFYRLQDTEFHYRIILKGLNFEFLDRAVVNYRFNTPDAITLDSSDRNLGSIFKYWLYVLNTAKCQNTTNQKRMERFVANNISLVFHRILLNQDSILNRLKTTYIYWRDLMCTLKNANIPAAQKLKFYAGIIITIITGKGLRFFRIT</sequence>
<dbReference type="SUPFAM" id="SSF53448">
    <property type="entry name" value="Nucleotide-diphospho-sugar transferases"/>
    <property type="match status" value="1"/>
</dbReference>
<dbReference type="InterPro" id="IPR029044">
    <property type="entry name" value="Nucleotide-diphossugar_trans"/>
</dbReference>
<dbReference type="Pfam" id="PF00535">
    <property type="entry name" value="Glycos_transf_2"/>
    <property type="match status" value="1"/>
</dbReference>
<accession>A0A1I2L598</accession>
<dbReference type="Gene3D" id="3.90.550.10">
    <property type="entry name" value="Spore Coat Polysaccharide Biosynthesis Protein SpsA, Chain A"/>
    <property type="match status" value="1"/>
</dbReference>
<dbReference type="GO" id="GO:0016740">
    <property type="term" value="F:transferase activity"/>
    <property type="evidence" value="ECO:0007669"/>
    <property type="project" value="UniProtKB-KW"/>
</dbReference>
<protein>
    <submittedName>
        <fullName evidence="2">Glycosyl transferase family 2</fullName>
    </submittedName>
</protein>
<dbReference type="RefSeq" id="WP_218152240.1">
    <property type="nucleotide sequence ID" value="NZ_FOOH01000007.1"/>
</dbReference>
<reference evidence="3" key="1">
    <citation type="submission" date="2016-10" db="EMBL/GenBank/DDBJ databases">
        <authorList>
            <person name="Varghese N."/>
            <person name="Submissions S."/>
        </authorList>
    </citation>
    <scope>NUCLEOTIDE SEQUENCE [LARGE SCALE GENOMIC DNA]</scope>
    <source>
        <strain evidence="3">DSM 23515</strain>
    </source>
</reference>
<dbReference type="CDD" id="cd00761">
    <property type="entry name" value="Glyco_tranf_GTA_type"/>
    <property type="match status" value="1"/>
</dbReference>
<dbReference type="InterPro" id="IPR050834">
    <property type="entry name" value="Glycosyltransf_2"/>
</dbReference>
<keyword evidence="3" id="KW-1185">Reference proteome</keyword>
<keyword evidence="2" id="KW-0808">Transferase</keyword>
<gene>
    <name evidence="2" type="ORF">SAMN04488033_10784</name>
</gene>
<evidence type="ECO:0000259" key="1">
    <source>
        <dbReference type="Pfam" id="PF00535"/>
    </source>
</evidence>
<dbReference type="Proteomes" id="UP000199116">
    <property type="component" value="Unassembled WGS sequence"/>
</dbReference>
<name>A0A1I2L598_9FLAO</name>